<protein>
    <submittedName>
        <fullName evidence="5">1-acyl-sn-glycerol-3-phosphate acyltransferase</fullName>
    </submittedName>
</protein>
<dbReference type="PANTHER" id="PTHR10434">
    <property type="entry name" value="1-ACYL-SN-GLYCEROL-3-PHOSPHATE ACYLTRANSFERASE"/>
    <property type="match status" value="1"/>
</dbReference>
<dbReference type="Pfam" id="PF01553">
    <property type="entry name" value="Acyltransferase"/>
    <property type="match status" value="1"/>
</dbReference>
<evidence type="ECO:0000313" key="5">
    <source>
        <dbReference type="EMBL" id="MBR7744515.1"/>
    </source>
</evidence>
<reference evidence="5" key="1">
    <citation type="submission" date="2021-04" db="EMBL/GenBank/DDBJ databases">
        <title>Phycicoccus avicenniae sp. nov., a novel endophytic actinomycetes isolated from branch of Avicennia mariana.</title>
        <authorList>
            <person name="Tuo L."/>
        </authorList>
    </citation>
    <scope>NUCLEOTIDE SEQUENCE</scope>
    <source>
        <strain evidence="5">BSK3Z-2</strain>
    </source>
</reference>
<dbReference type="GO" id="GO:0003841">
    <property type="term" value="F:1-acylglycerol-3-phosphate O-acyltransferase activity"/>
    <property type="evidence" value="ECO:0007669"/>
    <property type="project" value="TreeGrafter"/>
</dbReference>
<evidence type="ECO:0000256" key="1">
    <source>
        <dbReference type="ARBA" id="ARBA00022679"/>
    </source>
</evidence>
<dbReference type="SMART" id="SM00563">
    <property type="entry name" value="PlsC"/>
    <property type="match status" value="1"/>
</dbReference>
<feature type="domain" description="Phospholipid/glycerol acyltransferase" evidence="4">
    <location>
        <begin position="44"/>
        <end position="162"/>
    </location>
</feature>
<dbReference type="CDD" id="cd07989">
    <property type="entry name" value="LPLAT_AGPAT-like"/>
    <property type="match status" value="1"/>
</dbReference>
<keyword evidence="1" id="KW-0808">Transferase</keyword>
<evidence type="ECO:0000259" key="4">
    <source>
        <dbReference type="SMART" id="SM00563"/>
    </source>
</evidence>
<feature type="region of interest" description="Disordered" evidence="3">
    <location>
        <begin position="226"/>
        <end position="252"/>
    </location>
</feature>
<organism evidence="5 6">
    <name type="scientific">Phycicoccus avicenniae</name>
    <dbReference type="NCBI Taxonomy" id="2828860"/>
    <lineage>
        <taxon>Bacteria</taxon>
        <taxon>Bacillati</taxon>
        <taxon>Actinomycetota</taxon>
        <taxon>Actinomycetes</taxon>
        <taxon>Micrococcales</taxon>
        <taxon>Intrasporangiaceae</taxon>
        <taxon>Phycicoccus</taxon>
    </lineage>
</organism>
<sequence>MSTPTDSSRPFGYRLAVRLLRPLLVLLARREWSGTEHLPREGGWVVCPNHVSHLDPLVFAHFMVDQGLAPRFLGKREVFDVPLVGAVLRSADQIPVERESGRAGSAYHAAVAAVRADKCVAIYPEGTLTRDPDLWPMRGKTGAARVALETRCPVVPVAMWGPQEVLPPYAHRPRLRRRRTMRVRAGAPVALEDLYGAPVTTELLTEATRRIMDAVTAELEVLRGGTAPAERFDPRRAGVSVTGRPRPLRDAS</sequence>
<evidence type="ECO:0000256" key="3">
    <source>
        <dbReference type="SAM" id="MobiDB-lite"/>
    </source>
</evidence>
<dbReference type="SUPFAM" id="SSF69593">
    <property type="entry name" value="Glycerol-3-phosphate (1)-acyltransferase"/>
    <property type="match status" value="1"/>
</dbReference>
<gene>
    <name evidence="5" type="ORF">KC207_14560</name>
</gene>
<dbReference type="Proteomes" id="UP000677016">
    <property type="component" value="Unassembled WGS sequence"/>
</dbReference>
<keyword evidence="2 5" id="KW-0012">Acyltransferase</keyword>
<evidence type="ECO:0000256" key="2">
    <source>
        <dbReference type="ARBA" id="ARBA00023315"/>
    </source>
</evidence>
<dbReference type="GO" id="GO:0005886">
    <property type="term" value="C:plasma membrane"/>
    <property type="evidence" value="ECO:0007669"/>
    <property type="project" value="TreeGrafter"/>
</dbReference>
<dbReference type="GO" id="GO:0006654">
    <property type="term" value="P:phosphatidic acid biosynthetic process"/>
    <property type="evidence" value="ECO:0007669"/>
    <property type="project" value="TreeGrafter"/>
</dbReference>
<comment type="caution">
    <text evidence="5">The sequence shown here is derived from an EMBL/GenBank/DDBJ whole genome shotgun (WGS) entry which is preliminary data.</text>
</comment>
<dbReference type="EMBL" id="JAGSNF010000021">
    <property type="protein sequence ID" value="MBR7744515.1"/>
    <property type="molecule type" value="Genomic_DNA"/>
</dbReference>
<dbReference type="RefSeq" id="WP_211604043.1">
    <property type="nucleotide sequence ID" value="NZ_JAGSNF010000021.1"/>
</dbReference>
<name>A0A941I128_9MICO</name>
<proteinExistence type="predicted"/>
<dbReference type="AlphaFoldDB" id="A0A941I128"/>
<dbReference type="InterPro" id="IPR002123">
    <property type="entry name" value="Plipid/glycerol_acylTrfase"/>
</dbReference>
<evidence type="ECO:0000313" key="6">
    <source>
        <dbReference type="Proteomes" id="UP000677016"/>
    </source>
</evidence>
<accession>A0A941I128</accession>
<keyword evidence="6" id="KW-1185">Reference proteome</keyword>
<dbReference type="PANTHER" id="PTHR10434:SF55">
    <property type="entry name" value="POSSIBLE ACYLTRANSFERASE"/>
    <property type="match status" value="1"/>
</dbReference>